<dbReference type="AlphaFoldDB" id="A0A9J9QB62"/>
<evidence type="ECO:0000313" key="4">
    <source>
        <dbReference type="Proteomes" id="UP000000450"/>
    </source>
</evidence>
<dbReference type="PANTHER" id="PTHR14859:SF1">
    <property type="entry name" value="PGAP2-INTERACTING PROTEIN"/>
    <property type="match status" value="1"/>
</dbReference>
<accession>A0A9J9QB62</accession>
<gene>
    <name evidence="3" type="ordered locus">Dtpsy_3007</name>
</gene>
<dbReference type="EMBL" id="CP001392">
    <property type="protein sequence ID" value="ACM34440.1"/>
    <property type="molecule type" value="Genomic_DNA"/>
</dbReference>
<feature type="domain" description="Endonuclease/exonuclease/phosphatase" evidence="2">
    <location>
        <begin position="40"/>
        <end position="270"/>
    </location>
</feature>
<dbReference type="PANTHER" id="PTHR14859">
    <property type="entry name" value="CALCOFLUOR WHITE HYPERSENSITIVE PROTEIN PRECURSOR"/>
    <property type="match status" value="1"/>
</dbReference>
<dbReference type="InterPro" id="IPR051916">
    <property type="entry name" value="GPI-anchor_lipid_remodeler"/>
</dbReference>
<evidence type="ECO:0000313" key="3">
    <source>
        <dbReference type="EMBL" id="ACM34440.1"/>
    </source>
</evidence>
<dbReference type="Pfam" id="PF03372">
    <property type="entry name" value="Exo_endo_phos"/>
    <property type="match status" value="1"/>
</dbReference>
<feature type="region of interest" description="Disordered" evidence="1">
    <location>
        <begin position="1"/>
        <end position="26"/>
    </location>
</feature>
<keyword evidence="3" id="KW-0540">Nuclease</keyword>
<sequence>MPHRPPLPRCGAPPGSGPALDFPMTQNPPSSSPVAFKVLTVNVHKGFTSFNRRFMLHELREAVRQVSADLVFLQEVLGTHQRHAGRVTNFPQEPHYEFLADSIWTQYAYGRNAVYTDGHHGNALLSKFPIVHYENHDISVSGPERRGMLHCVLQPPQHARPVHAICVHLGLQEAHRQQQLRRVSALVHSFPTQDPVIVAGDFNDWRGRAHDVLQREAGLHEVFVQACGRAVRTFPASLPLLPLDRIYVRGTSVHTPMSLPRRPWNRLSDHAPLAAEILL</sequence>
<dbReference type="GO" id="GO:0006506">
    <property type="term" value="P:GPI anchor biosynthetic process"/>
    <property type="evidence" value="ECO:0007669"/>
    <property type="project" value="TreeGrafter"/>
</dbReference>
<dbReference type="InterPro" id="IPR005135">
    <property type="entry name" value="Endo/exonuclease/phosphatase"/>
</dbReference>
<protein>
    <submittedName>
        <fullName evidence="3">Endonuclease/exonuclease/phosphatase</fullName>
    </submittedName>
</protein>
<dbReference type="GO" id="GO:0016020">
    <property type="term" value="C:membrane"/>
    <property type="evidence" value="ECO:0007669"/>
    <property type="project" value="GOC"/>
</dbReference>
<keyword evidence="3" id="KW-0255">Endonuclease</keyword>
<dbReference type="GO" id="GO:0004519">
    <property type="term" value="F:endonuclease activity"/>
    <property type="evidence" value="ECO:0007669"/>
    <property type="project" value="UniProtKB-KW"/>
</dbReference>
<dbReference type="KEGG" id="dia:Dtpsy_3007"/>
<organism evidence="3 4">
    <name type="scientific">Acidovorax ebreus (strain TPSY)</name>
    <name type="common">Diaphorobacter sp. (strain TPSY)</name>
    <dbReference type="NCBI Taxonomy" id="535289"/>
    <lineage>
        <taxon>Bacteria</taxon>
        <taxon>Pseudomonadati</taxon>
        <taxon>Pseudomonadota</taxon>
        <taxon>Betaproteobacteria</taxon>
        <taxon>Burkholderiales</taxon>
        <taxon>Comamonadaceae</taxon>
        <taxon>Diaphorobacter</taxon>
    </lineage>
</organism>
<evidence type="ECO:0000259" key="2">
    <source>
        <dbReference type="Pfam" id="PF03372"/>
    </source>
</evidence>
<proteinExistence type="predicted"/>
<dbReference type="Proteomes" id="UP000000450">
    <property type="component" value="Chromosome"/>
</dbReference>
<keyword evidence="3" id="KW-0378">Hydrolase</keyword>
<dbReference type="InterPro" id="IPR036691">
    <property type="entry name" value="Endo/exonu/phosph_ase_sf"/>
</dbReference>
<name>A0A9J9QB62_ACIET</name>
<evidence type="ECO:0000256" key="1">
    <source>
        <dbReference type="SAM" id="MobiDB-lite"/>
    </source>
</evidence>
<keyword evidence="4" id="KW-1185">Reference proteome</keyword>
<dbReference type="SUPFAM" id="SSF56219">
    <property type="entry name" value="DNase I-like"/>
    <property type="match status" value="1"/>
</dbReference>
<reference evidence="3 4" key="1">
    <citation type="journal article" date="2010" name="J. Bacteriol.">
        <title>Completed genome sequence of the anaerobic iron-oxidizing bacterium Acidovorax ebreus strain TPSY.</title>
        <authorList>
            <person name="Byrne-Bailey K.G."/>
            <person name="Weber K.A."/>
            <person name="Chair A.H."/>
            <person name="Bose S."/>
            <person name="Knox T."/>
            <person name="Spanbauer T.L."/>
            <person name="Chertkov O."/>
            <person name="Coates J.D."/>
        </authorList>
    </citation>
    <scope>NUCLEOTIDE SEQUENCE [LARGE SCALE GENOMIC DNA]</scope>
    <source>
        <strain evidence="3 4">TPSY</strain>
    </source>
</reference>
<dbReference type="Gene3D" id="3.60.10.10">
    <property type="entry name" value="Endonuclease/exonuclease/phosphatase"/>
    <property type="match status" value="1"/>
</dbReference>